<protein>
    <recommendedName>
        <fullName evidence="4">Colipase like 1</fullName>
    </recommendedName>
</protein>
<dbReference type="Gene3D" id="2.10.80.10">
    <property type="entry name" value="Lipase, subunit A"/>
    <property type="match status" value="1"/>
</dbReference>
<dbReference type="Proteomes" id="UP000694422">
    <property type="component" value="Unplaced"/>
</dbReference>
<keyword evidence="3" id="KW-1185">Reference proteome</keyword>
<dbReference type="SMART" id="SM00023">
    <property type="entry name" value="COLIPASE"/>
    <property type="match status" value="1"/>
</dbReference>
<accession>A0A8C9QUI3</accession>
<evidence type="ECO:0000313" key="2">
    <source>
        <dbReference type="Ensembl" id="ENSSDAP00000027353.1"/>
    </source>
</evidence>
<reference evidence="2" key="2">
    <citation type="submission" date="2025-09" db="UniProtKB">
        <authorList>
            <consortium name="Ensembl"/>
        </authorList>
    </citation>
    <scope>IDENTIFICATION</scope>
</reference>
<reference evidence="2" key="1">
    <citation type="submission" date="2025-08" db="UniProtKB">
        <authorList>
            <consortium name="Ensembl"/>
        </authorList>
    </citation>
    <scope>IDENTIFICATION</scope>
</reference>
<dbReference type="PANTHER" id="PTHR10041">
    <property type="entry name" value="COLIPASE"/>
    <property type="match status" value="1"/>
</dbReference>
<evidence type="ECO:0008006" key="4">
    <source>
        <dbReference type="Google" id="ProtNLM"/>
    </source>
</evidence>
<dbReference type="Ensembl" id="ENSSDAT00000031258.1">
    <property type="protein sequence ID" value="ENSSDAP00000027353.1"/>
    <property type="gene ID" value="ENSSDAG00000024791.1"/>
</dbReference>
<dbReference type="PANTHER" id="PTHR10041:SF7">
    <property type="entry name" value="COLIPASE-LIKE PROTEIN 1"/>
    <property type="match status" value="1"/>
</dbReference>
<dbReference type="GO" id="GO:0007586">
    <property type="term" value="P:digestion"/>
    <property type="evidence" value="ECO:0007669"/>
    <property type="project" value="InterPro"/>
</dbReference>
<dbReference type="GO" id="GO:0016042">
    <property type="term" value="P:lipid catabolic process"/>
    <property type="evidence" value="ECO:0007669"/>
    <property type="project" value="InterPro"/>
</dbReference>
<organism evidence="2 3">
    <name type="scientific">Spermophilus dauricus</name>
    <name type="common">Daurian ground squirrel</name>
    <dbReference type="NCBI Taxonomy" id="99837"/>
    <lineage>
        <taxon>Eukaryota</taxon>
        <taxon>Metazoa</taxon>
        <taxon>Chordata</taxon>
        <taxon>Craniata</taxon>
        <taxon>Vertebrata</taxon>
        <taxon>Euteleostomi</taxon>
        <taxon>Mammalia</taxon>
        <taxon>Eutheria</taxon>
        <taxon>Euarchontoglires</taxon>
        <taxon>Glires</taxon>
        <taxon>Rodentia</taxon>
        <taxon>Sciuromorpha</taxon>
        <taxon>Sciuridae</taxon>
        <taxon>Xerinae</taxon>
        <taxon>Marmotini</taxon>
        <taxon>Spermophilus</taxon>
    </lineage>
</organism>
<evidence type="ECO:0000256" key="1">
    <source>
        <dbReference type="SAM" id="SignalP"/>
    </source>
</evidence>
<dbReference type="GO" id="GO:0032094">
    <property type="term" value="P:response to food"/>
    <property type="evidence" value="ECO:0007669"/>
    <property type="project" value="TreeGrafter"/>
</dbReference>
<dbReference type="AlphaFoldDB" id="A0A8C9QUI3"/>
<feature type="chain" id="PRO_5034180653" description="Colipase like 1" evidence="1">
    <location>
        <begin position="23"/>
        <end position="120"/>
    </location>
</feature>
<feature type="signal peptide" evidence="1">
    <location>
        <begin position="1"/>
        <end position="22"/>
    </location>
</feature>
<dbReference type="PROSITE" id="PS51342">
    <property type="entry name" value="COLIPASE_2"/>
    <property type="match status" value="1"/>
</dbReference>
<sequence>GVHHGWLNLLFFFFFLILEIEPRETSCLCRSQQNGNICFQNQGCKSRCCRKADDNCESHCTMLGSEGSKCQTQIFFGLYKECPCHSNLTCIFPKNQKTFKLIYGSCEKYVNQKTLEKTWF</sequence>
<name>A0A8C9QUI3_SPEDA</name>
<keyword evidence="1" id="KW-0732">Signal</keyword>
<dbReference type="GO" id="GO:0008047">
    <property type="term" value="F:enzyme activator activity"/>
    <property type="evidence" value="ECO:0007669"/>
    <property type="project" value="InterPro"/>
</dbReference>
<dbReference type="InterPro" id="IPR001981">
    <property type="entry name" value="Colipase"/>
</dbReference>
<proteinExistence type="predicted"/>
<evidence type="ECO:0000313" key="3">
    <source>
        <dbReference type="Proteomes" id="UP000694422"/>
    </source>
</evidence>
<dbReference type="PRINTS" id="PR00128">
    <property type="entry name" value="COLIPASE"/>
</dbReference>
<dbReference type="GO" id="GO:0005576">
    <property type="term" value="C:extracellular region"/>
    <property type="evidence" value="ECO:0007669"/>
    <property type="project" value="InterPro"/>
</dbReference>